<dbReference type="PANTHER" id="PTHR42928">
    <property type="entry name" value="TRICARBOXYLATE-BINDING PROTEIN"/>
    <property type="match status" value="1"/>
</dbReference>
<evidence type="ECO:0000256" key="2">
    <source>
        <dbReference type="SAM" id="MobiDB-lite"/>
    </source>
</evidence>
<sequence>MPDHITPSAGPGAHAPSSSECSSRLAGRSRRAVLGLAASALAAPALPRPARAEAYPSRPITMLVPFPAGGPTDSIARLVGERMRQELGQAIVVDNVSGGAGSIALGRLARSPADGYTIDVGNWGAHVANGALSTNLPYDVRTSFEPVALLAVTSQLVLASPSVPATDLRGMVAWVKGRNGKVSIGTAGIGSPSHVAALLFLRMIEADAVLVPYRGATPFVQDLMSGQIDLLFTPPTGTLPLVRDGQLKCFAVAAPARLPGAPEIPSADEAGLPGFHAGTWNAIFAPKGTPRPIIATLNAAAVVALADPAVRARLSDIGQDVPPREQQTPEALGALVEADIERWWPIIRAAGTKAG</sequence>
<dbReference type="InterPro" id="IPR006311">
    <property type="entry name" value="TAT_signal"/>
</dbReference>
<gene>
    <name evidence="3" type="ORF">CH341_17840</name>
</gene>
<feature type="compositionally biased region" description="Low complexity" evidence="2">
    <location>
        <begin position="7"/>
        <end position="24"/>
    </location>
</feature>
<dbReference type="PIRSF" id="PIRSF017082">
    <property type="entry name" value="YflP"/>
    <property type="match status" value="1"/>
</dbReference>
<feature type="region of interest" description="Disordered" evidence="2">
    <location>
        <begin position="1"/>
        <end position="24"/>
    </location>
</feature>
<dbReference type="Gene3D" id="3.40.190.10">
    <property type="entry name" value="Periplasmic binding protein-like II"/>
    <property type="match status" value="1"/>
</dbReference>
<dbReference type="SUPFAM" id="SSF53850">
    <property type="entry name" value="Periplasmic binding protein-like II"/>
    <property type="match status" value="1"/>
</dbReference>
<proteinExistence type="inferred from homology"/>
<evidence type="ECO:0000313" key="4">
    <source>
        <dbReference type="Proteomes" id="UP000249130"/>
    </source>
</evidence>
<dbReference type="InterPro" id="IPR005064">
    <property type="entry name" value="BUG"/>
</dbReference>
<dbReference type="Pfam" id="PF03401">
    <property type="entry name" value="TctC"/>
    <property type="match status" value="1"/>
</dbReference>
<dbReference type="InterPro" id="IPR042100">
    <property type="entry name" value="Bug_dom1"/>
</dbReference>
<keyword evidence="4" id="KW-1185">Reference proteome</keyword>
<accession>A0A327KXK2</accession>
<evidence type="ECO:0000313" key="3">
    <source>
        <dbReference type="EMBL" id="RAI42774.1"/>
    </source>
</evidence>
<dbReference type="OrthoDB" id="8443386at2"/>
<dbReference type="PANTHER" id="PTHR42928:SF5">
    <property type="entry name" value="BLR1237 PROTEIN"/>
    <property type="match status" value="1"/>
</dbReference>
<name>A0A327KXK2_9BRAD</name>
<dbReference type="Proteomes" id="UP000249130">
    <property type="component" value="Unassembled WGS sequence"/>
</dbReference>
<organism evidence="3 4">
    <name type="scientific">Rhodoplanes roseus</name>
    <dbReference type="NCBI Taxonomy" id="29409"/>
    <lineage>
        <taxon>Bacteria</taxon>
        <taxon>Pseudomonadati</taxon>
        <taxon>Pseudomonadota</taxon>
        <taxon>Alphaproteobacteria</taxon>
        <taxon>Hyphomicrobiales</taxon>
        <taxon>Nitrobacteraceae</taxon>
        <taxon>Rhodoplanes</taxon>
    </lineage>
</organism>
<dbReference type="EMBL" id="NPEX01000128">
    <property type="protein sequence ID" value="RAI42774.1"/>
    <property type="molecule type" value="Genomic_DNA"/>
</dbReference>
<comment type="similarity">
    <text evidence="1">Belongs to the UPF0065 (bug) family.</text>
</comment>
<evidence type="ECO:0000256" key="1">
    <source>
        <dbReference type="ARBA" id="ARBA00006987"/>
    </source>
</evidence>
<dbReference type="AlphaFoldDB" id="A0A327KXK2"/>
<dbReference type="PROSITE" id="PS51318">
    <property type="entry name" value="TAT"/>
    <property type="match status" value="1"/>
</dbReference>
<evidence type="ECO:0008006" key="5">
    <source>
        <dbReference type="Google" id="ProtNLM"/>
    </source>
</evidence>
<dbReference type="Gene3D" id="3.40.190.150">
    <property type="entry name" value="Bordetella uptake gene, domain 1"/>
    <property type="match status" value="1"/>
</dbReference>
<comment type="caution">
    <text evidence="3">The sequence shown here is derived from an EMBL/GenBank/DDBJ whole genome shotgun (WGS) entry which is preliminary data.</text>
</comment>
<reference evidence="3 4" key="1">
    <citation type="submission" date="2017-07" db="EMBL/GenBank/DDBJ databases">
        <title>Draft Genome Sequences of Select Purple Nonsulfur Bacteria.</title>
        <authorList>
            <person name="Lasarre B."/>
            <person name="Mckinlay J.B."/>
        </authorList>
    </citation>
    <scope>NUCLEOTIDE SEQUENCE [LARGE SCALE GENOMIC DNA]</scope>
    <source>
        <strain evidence="3 4">DSM 5909</strain>
    </source>
</reference>
<protein>
    <recommendedName>
        <fullName evidence="5">ABC transporter substrate-binding protein</fullName>
    </recommendedName>
</protein>